<keyword evidence="5" id="KW-1185">Reference proteome</keyword>
<dbReference type="InterPro" id="IPR011989">
    <property type="entry name" value="ARM-like"/>
</dbReference>
<evidence type="ECO:0000256" key="1">
    <source>
        <dbReference type="ARBA" id="ARBA00005724"/>
    </source>
</evidence>
<name>A0A899FXE3_9ASCO</name>
<dbReference type="InterPro" id="IPR016024">
    <property type="entry name" value="ARM-type_fold"/>
</dbReference>
<dbReference type="InterPro" id="IPR057407">
    <property type="entry name" value="HEAT_TANGO6"/>
</dbReference>
<dbReference type="Proteomes" id="UP000663699">
    <property type="component" value="Chromosome 5"/>
</dbReference>
<comment type="similarity">
    <text evidence="1">Belongs to the Tango6 family.</text>
</comment>
<evidence type="ECO:0000313" key="5">
    <source>
        <dbReference type="Proteomes" id="UP000663699"/>
    </source>
</evidence>
<proteinExistence type="inferred from homology"/>
<dbReference type="InterPro" id="IPR039600">
    <property type="entry name" value="TANGO6/Rtp1"/>
</dbReference>
<reference evidence="4" key="1">
    <citation type="submission" date="2020-06" db="EMBL/GenBank/DDBJ databases">
        <title>Genomes of multiple members of Pneumocystis genus reveal paths to human pathogen Pneumocystis jirovecii.</title>
        <authorList>
            <person name="Cisse O.H."/>
            <person name="Ma L."/>
            <person name="Dekker J."/>
            <person name="Khil P."/>
            <person name="Jo J."/>
            <person name="Brenchley J."/>
            <person name="Blair R."/>
            <person name="Pahar B."/>
            <person name="Chabe M."/>
            <person name="Van Rompay K.A."/>
            <person name="Keesler R."/>
            <person name="Sukura A."/>
            <person name="Hirsch V."/>
            <person name="Kutty G."/>
            <person name="Liu Y."/>
            <person name="Peng L."/>
            <person name="Chen J."/>
            <person name="Song J."/>
            <person name="Weissenbacher-Lang C."/>
            <person name="Xu J."/>
            <person name="Upham N.S."/>
            <person name="Stajich J.E."/>
            <person name="Cuomo C.A."/>
            <person name="Cushion M.T."/>
            <person name="Kovacs J.A."/>
        </authorList>
    </citation>
    <scope>NUCLEOTIDE SEQUENCE</scope>
    <source>
        <strain evidence="4">2A</strain>
    </source>
</reference>
<accession>A0A899FXE3</accession>
<dbReference type="AlphaFoldDB" id="A0A899FXE3"/>
<dbReference type="Pfam" id="PF10363">
    <property type="entry name" value="RTP1_C1"/>
    <property type="match status" value="1"/>
</dbReference>
<dbReference type="PANTHER" id="PTHR20959:SF1">
    <property type="entry name" value="TRANSPORT AND GOLGI ORGANIZATION PROTEIN 6 HOMOLOG"/>
    <property type="match status" value="1"/>
</dbReference>
<evidence type="ECO:0008006" key="6">
    <source>
        <dbReference type="Google" id="ProtNLM"/>
    </source>
</evidence>
<evidence type="ECO:0000259" key="2">
    <source>
        <dbReference type="Pfam" id="PF10363"/>
    </source>
</evidence>
<dbReference type="Gene3D" id="1.25.10.10">
    <property type="entry name" value="Leucine-rich Repeat Variant"/>
    <property type="match status" value="1"/>
</dbReference>
<evidence type="ECO:0000259" key="3">
    <source>
        <dbReference type="Pfam" id="PF23565"/>
    </source>
</evidence>
<dbReference type="GO" id="GO:0009306">
    <property type="term" value="P:protein secretion"/>
    <property type="evidence" value="ECO:0007669"/>
    <property type="project" value="TreeGrafter"/>
</dbReference>
<evidence type="ECO:0000313" key="4">
    <source>
        <dbReference type="EMBL" id="QSL65126.1"/>
    </source>
</evidence>
<dbReference type="SUPFAM" id="SSF48371">
    <property type="entry name" value="ARM repeat"/>
    <property type="match status" value="1"/>
</dbReference>
<feature type="domain" description="RNA polymerase II assembly factor Rtp1 C-terminal" evidence="2">
    <location>
        <begin position="668"/>
        <end position="776"/>
    </location>
</feature>
<dbReference type="Pfam" id="PF23565">
    <property type="entry name" value="ARM_TANGO6"/>
    <property type="match status" value="1"/>
</dbReference>
<organism evidence="4 5">
    <name type="scientific">Pneumocystis wakefieldiae</name>
    <dbReference type="NCBI Taxonomy" id="38082"/>
    <lineage>
        <taxon>Eukaryota</taxon>
        <taxon>Fungi</taxon>
        <taxon>Dikarya</taxon>
        <taxon>Ascomycota</taxon>
        <taxon>Taphrinomycotina</taxon>
        <taxon>Pneumocystomycetes</taxon>
        <taxon>Pneumocystaceae</taxon>
        <taxon>Pneumocystis</taxon>
    </lineage>
</organism>
<dbReference type="EMBL" id="CP054536">
    <property type="protein sequence ID" value="QSL65126.1"/>
    <property type="molecule type" value="Genomic_DNA"/>
</dbReference>
<dbReference type="PANTHER" id="PTHR20959">
    <property type="entry name" value="TRANSPORT AND GOLGI ORGANIZATION PROTEIN 6 FAMILY MEMBER"/>
    <property type="match status" value="1"/>
</dbReference>
<feature type="domain" description="TANGO6 HEAT repeat" evidence="3">
    <location>
        <begin position="249"/>
        <end position="456"/>
    </location>
</feature>
<protein>
    <recommendedName>
        <fullName evidence="6">RNA polymerase II assembly factor Rtp1 C-terminal domain-containing protein</fullName>
    </recommendedName>
</protein>
<dbReference type="OrthoDB" id="39591at2759"/>
<sequence length="926" mass="106402">MGPVDAVDQVFQKKLAEIGFFLDKISHNLAEISQKTDNPAKIDPTEAETCSGIAQLLGHVEKLLVFLLEISDFLKKMSKEKIQDVSAGLRDRKTIQRLFECAAFLVFGICTPNGIGMSLDLWKHNIVFNKIFKDQSISDKSLVGDEESFGKNRDVLVMAARTFEIIMKNEVFVSSFNIREKCLLYTLSIYGELGFFPVRDENWSAKFCSLLESLPFNILLSTLIRLNNPRCPGWMREVICKELSKITRRSGGITAIVEFIKATLYENEITINDLDKAVSLVTLIPKDIEKEEYIRSISSELLSMLDHPYEKSYLYQTSGRIISVLLLNYPELTQKYIISKIIELFHTPRQNQSDESIDNAIKRIEKICLQSDSNIIANVISPIFIILWTASCFSHKTHKYIWRDRINSILLSYIFLSCQLTSIWKIIENFLSTGDTYFSFSNGEHGGISIEINNSNMILSIEDVDSRIENFSLLIDKFRNDHKLIEDMFLKLLNYWLKNSEDQDPLDKLYYLKILMLIQNNYLTEITKNTERIFQILMEIISNYNKNYKLSQNVQNSKDIDQPLLNNLHKIVQNDTNLKVTDEEDINIVMICLNILNIILIGNPRLSKKEITLLDTIQHQLTYMSKNSVDSLRSCAQNLNILVKSYLAYPIISDQNKNSQIEDSKRKYNKAIQYTFDQLVPVRAQGILLLKEMIEAKDPIVDINEVLNLLIGLIKDNDSFVYLNVINCLTSLSNNYSNYTIEYLLREYSDVLKYNLDERLRIGDAIFKTIENTGKMIHGKIADSISRTMLDISTSSTNDIRIRSSAVSILGIACKCSFYGMDKWCFIALKCALDILNFEKTDEHIMLRRAAIILVSNILQGTDDMISIPSDLLQSTLRTVRYTQVTDQDILMRRQAQGLIDLMKQKLHEKIGLYSDDTILNIIQFT</sequence>
<dbReference type="InterPro" id="IPR019451">
    <property type="entry name" value="Rtp1_C1"/>
</dbReference>
<gene>
    <name evidence="4" type="ORF">MERGE_002431</name>
</gene>